<dbReference type="InterPro" id="IPR000304">
    <property type="entry name" value="Pyrroline-COOH_reductase"/>
</dbReference>
<reference evidence="4 5" key="1">
    <citation type="submission" date="2020-08" db="EMBL/GenBank/DDBJ databases">
        <title>Genomic Encyclopedia of Type Strains, Phase IV (KMG-V): Genome sequencing to study the core and pangenomes of soil and plant-associated prokaryotes.</title>
        <authorList>
            <person name="Whitman W."/>
        </authorList>
    </citation>
    <scope>NUCLEOTIDE SEQUENCE [LARGE SCALE GENOMIC DNA]</scope>
    <source>
        <strain evidence="4 5">X5P3</strain>
    </source>
</reference>
<dbReference type="GO" id="GO:0055129">
    <property type="term" value="P:L-proline biosynthetic process"/>
    <property type="evidence" value="ECO:0007669"/>
    <property type="project" value="TreeGrafter"/>
</dbReference>
<proteinExistence type="inferred from homology"/>
<dbReference type="GO" id="GO:0004735">
    <property type="term" value="F:pyrroline-5-carboxylate reductase activity"/>
    <property type="evidence" value="ECO:0007669"/>
    <property type="project" value="UniProtKB-EC"/>
</dbReference>
<accession>A0A7W7ZKR5</accession>
<protein>
    <submittedName>
        <fullName evidence="4">Pyrroline-5-carboxylate reductase</fullName>
        <ecNumber evidence="4">1.5.1.2</ecNumber>
    </submittedName>
</protein>
<gene>
    <name evidence="4" type="ORF">HDF15_000041</name>
</gene>
<dbReference type="AlphaFoldDB" id="A0A7W7ZKR5"/>
<keyword evidence="4" id="KW-0560">Oxidoreductase</keyword>
<evidence type="ECO:0000256" key="2">
    <source>
        <dbReference type="PIRSR" id="PIRSR000193-1"/>
    </source>
</evidence>
<dbReference type="InterPro" id="IPR028939">
    <property type="entry name" value="P5C_Rdtase_cat_N"/>
</dbReference>
<keyword evidence="2" id="KW-0521">NADP</keyword>
<feature type="domain" description="Pyrroline-5-carboxylate reductase catalytic N-terminal" evidence="3">
    <location>
        <begin position="21"/>
        <end position="113"/>
    </location>
</feature>
<name>A0A7W7ZKR5_9BACT</name>
<comment type="caution">
    <text evidence="4">The sequence shown here is derived from an EMBL/GenBank/DDBJ whole genome shotgun (WGS) entry which is preliminary data.</text>
</comment>
<dbReference type="PANTHER" id="PTHR11645">
    <property type="entry name" value="PYRROLINE-5-CARBOXYLATE REDUCTASE"/>
    <property type="match status" value="1"/>
</dbReference>
<dbReference type="NCBIfam" id="NF005063">
    <property type="entry name" value="PRK06476.1"/>
    <property type="match status" value="1"/>
</dbReference>
<dbReference type="EC" id="1.5.1.2" evidence="4"/>
<evidence type="ECO:0000313" key="4">
    <source>
        <dbReference type="EMBL" id="MBB5061716.1"/>
    </source>
</evidence>
<feature type="binding site" evidence="2">
    <location>
        <begin position="87"/>
        <end position="90"/>
    </location>
    <ligand>
        <name>NADP(+)</name>
        <dbReference type="ChEBI" id="CHEBI:58349"/>
    </ligand>
</feature>
<dbReference type="PANTHER" id="PTHR11645:SF13">
    <property type="entry name" value="PYRROLINE-5-CARBOXYLATE REDUCTASE CATALYTIC N-TERMINAL DOMAIN-CONTAINING PROTEIN"/>
    <property type="match status" value="1"/>
</dbReference>
<dbReference type="EMBL" id="JACHIO010000001">
    <property type="protein sequence ID" value="MBB5061716.1"/>
    <property type="molecule type" value="Genomic_DNA"/>
</dbReference>
<evidence type="ECO:0000313" key="5">
    <source>
        <dbReference type="Proteomes" id="UP000584867"/>
    </source>
</evidence>
<comment type="similarity">
    <text evidence="1">Belongs to the pyrroline-5-carboxylate reductase family.</text>
</comment>
<organism evidence="4 5">
    <name type="scientific">Granulicella mallensis</name>
    <dbReference type="NCBI Taxonomy" id="940614"/>
    <lineage>
        <taxon>Bacteria</taxon>
        <taxon>Pseudomonadati</taxon>
        <taxon>Acidobacteriota</taxon>
        <taxon>Terriglobia</taxon>
        <taxon>Terriglobales</taxon>
        <taxon>Acidobacteriaceae</taxon>
        <taxon>Granulicella</taxon>
    </lineage>
</organism>
<evidence type="ECO:0000259" key="3">
    <source>
        <dbReference type="Pfam" id="PF03807"/>
    </source>
</evidence>
<feature type="binding site" evidence="2">
    <location>
        <position position="74"/>
    </location>
    <ligand>
        <name>NADPH</name>
        <dbReference type="ChEBI" id="CHEBI:57783"/>
    </ligand>
</feature>
<dbReference type="Pfam" id="PF03807">
    <property type="entry name" value="F420_oxidored"/>
    <property type="match status" value="1"/>
</dbReference>
<dbReference type="Proteomes" id="UP000584867">
    <property type="component" value="Unassembled WGS sequence"/>
</dbReference>
<evidence type="ECO:0000256" key="1">
    <source>
        <dbReference type="ARBA" id="ARBA00005525"/>
    </source>
</evidence>
<sequence length="295" mass="32192">MYQRHPSQPTGDPLDLNVVPKVGIIGVGTIAEALTMGLCAFDDQRAEILLSPRNDTLSRRLALRYPNVKVAADNQAVVDESEIVVLAVRPQVTEEVLGALRFRPDQQIVSLIATFSVQRLSSLVAPANEISRAIPLPPIAERQGPLALYTQSAEILRLFDGLGSLIRIEDETHLDLISAVTSLMGTYFGMMGTVDDWLIERGFKPEASRAYVGELFFNLASAARNRSAESFTRLSADYSTLGGLNEHAWRELQAAGWADQLQAALALILDRIHGRATFDTQLPGAVNPCVDQGKN</sequence>
<dbReference type="Gene3D" id="3.40.50.720">
    <property type="entry name" value="NAD(P)-binding Rossmann-like Domain"/>
    <property type="match status" value="1"/>
</dbReference>
<dbReference type="PIRSF" id="PIRSF000193">
    <property type="entry name" value="Pyrrol-5-carb_rd"/>
    <property type="match status" value="1"/>
</dbReference>
<dbReference type="SUPFAM" id="SSF51735">
    <property type="entry name" value="NAD(P)-binding Rossmann-fold domains"/>
    <property type="match status" value="1"/>
</dbReference>
<dbReference type="InterPro" id="IPR036291">
    <property type="entry name" value="NAD(P)-bd_dom_sf"/>
</dbReference>
<dbReference type="RefSeq" id="WP_184252273.1">
    <property type="nucleotide sequence ID" value="NZ_JACHIO010000001.1"/>
</dbReference>